<name>A0A0B1NYE0_UNCNE</name>
<dbReference type="HOGENOM" id="CLU_2160283_0_0_1"/>
<keyword evidence="3" id="KW-1185">Reference proteome</keyword>
<accession>A0A0B1NYE0</accession>
<keyword evidence="1" id="KW-0812">Transmembrane</keyword>
<evidence type="ECO:0000313" key="2">
    <source>
        <dbReference type="EMBL" id="KHJ30993.1"/>
    </source>
</evidence>
<comment type="caution">
    <text evidence="2">The sequence shown here is derived from an EMBL/GenBank/DDBJ whole genome shotgun (WGS) entry which is preliminary data.</text>
</comment>
<keyword evidence="1" id="KW-1133">Transmembrane helix</keyword>
<dbReference type="EMBL" id="JNVN01003366">
    <property type="protein sequence ID" value="KHJ30993.1"/>
    <property type="molecule type" value="Genomic_DNA"/>
</dbReference>
<dbReference type="AlphaFoldDB" id="A0A0B1NYE0"/>
<gene>
    <name evidence="2" type="ORF">EV44_g3509</name>
</gene>
<organism evidence="2 3">
    <name type="scientific">Uncinula necator</name>
    <name type="common">Grape powdery mildew</name>
    <dbReference type="NCBI Taxonomy" id="52586"/>
    <lineage>
        <taxon>Eukaryota</taxon>
        <taxon>Fungi</taxon>
        <taxon>Dikarya</taxon>
        <taxon>Ascomycota</taxon>
        <taxon>Pezizomycotina</taxon>
        <taxon>Leotiomycetes</taxon>
        <taxon>Erysiphales</taxon>
        <taxon>Erysiphaceae</taxon>
        <taxon>Erysiphe</taxon>
    </lineage>
</organism>
<reference evidence="2 3" key="1">
    <citation type="journal article" date="2014" name="BMC Genomics">
        <title>Adaptive genomic structural variation in the grape powdery mildew pathogen, Erysiphe necator.</title>
        <authorList>
            <person name="Jones L."/>
            <person name="Riaz S."/>
            <person name="Morales-Cruz A."/>
            <person name="Amrine K.C."/>
            <person name="McGuire B."/>
            <person name="Gubler W.D."/>
            <person name="Walker M.A."/>
            <person name="Cantu D."/>
        </authorList>
    </citation>
    <scope>NUCLEOTIDE SEQUENCE [LARGE SCALE GENOMIC DNA]</scope>
    <source>
        <strain evidence="3">c</strain>
    </source>
</reference>
<feature type="transmembrane region" description="Helical" evidence="1">
    <location>
        <begin position="48"/>
        <end position="67"/>
    </location>
</feature>
<keyword evidence="1" id="KW-0472">Membrane</keyword>
<sequence length="111" mass="12320">MVSQVIADEGSLFSIVAVGEMLSGERGSMRGEDQYIPLDFCHLTIPNIFLLVPALSIVSLKNFSLVLRITRRYSFLSFFVPGAYVESRSIFVSSAIKSARLFPPRVTFIIA</sequence>
<evidence type="ECO:0000256" key="1">
    <source>
        <dbReference type="SAM" id="Phobius"/>
    </source>
</evidence>
<dbReference type="Proteomes" id="UP000030854">
    <property type="component" value="Unassembled WGS sequence"/>
</dbReference>
<protein>
    <submittedName>
        <fullName evidence="2">Uncharacterized protein</fullName>
    </submittedName>
</protein>
<proteinExistence type="predicted"/>
<evidence type="ECO:0000313" key="3">
    <source>
        <dbReference type="Proteomes" id="UP000030854"/>
    </source>
</evidence>